<name>H5XQY5_9PSEU</name>
<evidence type="ECO:0000313" key="2">
    <source>
        <dbReference type="EMBL" id="EHR61225.1"/>
    </source>
</evidence>
<dbReference type="InterPro" id="IPR003769">
    <property type="entry name" value="ClpS_core"/>
</dbReference>
<dbReference type="EMBL" id="CM001440">
    <property type="protein sequence ID" value="EHR61225.1"/>
    <property type="molecule type" value="Genomic_DNA"/>
</dbReference>
<evidence type="ECO:0000313" key="3">
    <source>
        <dbReference type="Proteomes" id="UP000002791"/>
    </source>
</evidence>
<dbReference type="GO" id="GO:0006508">
    <property type="term" value="P:proteolysis"/>
    <property type="evidence" value="ECO:0007669"/>
    <property type="project" value="UniProtKB-KW"/>
</dbReference>
<proteinExistence type="predicted"/>
<dbReference type="Pfam" id="PF02617">
    <property type="entry name" value="ClpS"/>
    <property type="match status" value="1"/>
</dbReference>
<keyword evidence="2" id="KW-0378">Hydrolase</keyword>
<dbReference type="GO" id="GO:0008233">
    <property type="term" value="F:peptidase activity"/>
    <property type="evidence" value="ECO:0007669"/>
    <property type="project" value="UniProtKB-KW"/>
</dbReference>
<keyword evidence="2" id="KW-0645">Protease</keyword>
<dbReference type="GO" id="GO:0030163">
    <property type="term" value="P:protein catabolic process"/>
    <property type="evidence" value="ECO:0007669"/>
    <property type="project" value="InterPro"/>
</dbReference>
<dbReference type="Gene3D" id="3.30.1390.10">
    <property type="match status" value="1"/>
</dbReference>
<dbReference type="SUPFAM" id="SSF54736">
    <property type="entry name" value="ClpS-like"/>
    <property type="match status" value="1"/>
</dbReference>
<protein>
    <submittedName>
        <fullName evidence="2">ATP-dependent Clp protease adaptor protein ClpS</fullName>
    </submittedName>
</protein>
<dbReference type="RefSeq" id="WP_005456321.1">
    <property type="nucleotide sequence ID" value="NZ_CM001440.1"/>
</dbReference>
<dbReference type="Proteomes" id="UP000002791">
    <property type="component" value="Chromosome"/>
</dbReference>
<keyword evidence="3" id="KW-1185">Reference proteome</keyword>
<evidence type="ECO:0000259" key="1">
    <source>
        <dbReference type="Pfam" id="PF02617"/>
    </source>
</evidence>
<dbReference type="STRING" id="882082.SaccyDRAFT_2349"/>
<dbReference type="OrthoDB" id="3692401at2"/>
<dbReference type="InterPro" id="IPR014719">
    <property type="entry name" value="Ribosomal_bL12_C/ClpS-like"/>
</dbReference>
<reference evidence="2 3" key="1">
    <citation type="submission" date="2011-11" db="EMBL/GenBank/DDBJ databases">
        <title>The Noncontiguous Finished sequence of Saccharomonospora cyanea NA-134.</title>
        <authorList>
            <consortium name="US DOE Joint Genome Institute"/>
            <person name="Lucas S."/>
            <person name="Han J."/>
            <person name="Lapidus A."/>
            <person name="Cheng J.-F."/>
            <person name="Goodwin L."/>
            <person name="Pitluck S."/>
            <person name="Peters L."/>
            <person name="Ovchinnikova G."/>
            <person name="Lu M."/>
            <person name="Detter J.C."/>
            <person name="Han C."/>
            <person name="Tapia R."/>
            <person name="Land M."/>
            <person name="Hauser L."/>
            <person name="Kyrpides N."/>
            <person name="Ivanova N."/>
            <person name="Pagani I."/>
            <person name="Brambilla E.-M."/>
            <person name="Klenk H.-P."/>
            <person name="Woyke T."/>
        </authorList>
    </citation>
    <scope>NUCLEOTIDE SEQUENCE [LARGE SCALE GENOMIC DNA]</scope>
    <source>
        <strain evidence="2 3">NA-134</strain>
    </source>
</reference>
<feature type="domain" description="Adaptor protein ClpS core" evidence="1">
    <location>
        <begin position="26"/>
        <end position="94"/>
    </location>
</feature>
<dbReference type="AlphaFoldDB" id="H5XQY5"/>
<dbReference type="HOGENOM" id="CLU_184521_0_0_11"/>
<gene>
    <name evidence="2" type="ORF">SaccyDRAFT_2349</name>
</gene>
<sequence length="101" mass="11338">MGSTTVAGEFGDEAPGSWHDALVSTSEWFVRIHNDEVTSALVVMDVLHRLCDLPWPEAIDMTRTVHWGRWADVAARASRAQAEELAVALQRYGLRTTVWCR</sequence>
<organism evidence="2 3">
    <name type="scientific">Saccharomonospora cyanea NA-134</name>
    <dbReference type="NCBI Taxonomy" id="882082"/>
    <lineage>
        <taxon>Bacteria</taxon>
        <taxon>Bacillati</taxon>
        <taxon>Actinomycetota</taxon>
        <taxon>Actinomycetes</taxon>
        <taxon>Pseudonocardiales</taxon>
        <taxon>Pseudonocardiaceae</taxon>
        <taxon>Saccharomonospora</taxon>
    </lineage>
</organism>
<accession>H5XQY5</accession>